<evidence type="ECO:0000259" key="1">
    <source>
        <dbReference type="Pfam" id="PF12680"/>
    </source>
</evidence>
<organism evidence="2 3">
    <name type="scientific">Symbiobacterium thermophilum (strain DSM 24528 / JCM 14929 / IAM 14863 / T)</name>
    <dbReference type="NCBI Taxonomy" id="292459"/>
    <lineage>
        <taxon>Bacteria</taxon>
        <taxon>Bacillati</taxon>
        <taxon>Bacillota</taxon>
        <taxon>Clostridia</taxon>
        <taxon>Eubacteriales</taxon>
        <taxon>Symbiobacteriaceae</taxon>
        <taxon>Symbiobacterium</taxon>
    </lineage>
</organism>
<feature type="domain" description="SnoaL-like" evidence="1">
    <location>
        <begin position="49"/>
        <end position="143"/>
    </location>
</feature>
<evidence type="ECO:0000313" key="3">
    <source>
        <dbReference type="Proteomes" id="UP000000417"/>
    </source>
</evidence>
<gene>
    <name evidence="2" type="ordered locus">STH2400</name>
</gene>
<dbReference type="InterPro" id="IPR032710">
    <property type="entry name" value="NTF2-like_dom_sf"/>
</dbReference>
<dbReference type="KEGG" id="sth:STH2400"/>
<name>Q67LR1_SYMTH</name>
<dbReference type="STRING" id="292459.STH2400"/>
<dbReference type="HOGENOM" id="CLU_1776517_0_0_9"/>
<sequence>MHGTKGGYGCASICDRLKTGTAFGRRRRKEDPPVSQSVMTERLRVEEAVTRFFHMCNSHCPGNVAPLLTADVELTAERTASGQEGVHSYLVWLWQTYPDLTFRVEHVLVDGPAAAAEVTAEAQGERRARCVIFHFRDGLIRRMRWY</sequence>
<keyword evidence="3" id="KW-1185">Reference proteome</keyword>
<dbReference type="EMBL" id="AP006840">
    <property type="protein sequence ID" value="BAD41385.1"/>
    <property type="molecule type" value="Genomic_DNA"/>
</dbReference>
<dbReference type="Pfam" id="PF12680">
    <property type="entry name" value="SnoaL_2"/>
    <property type="match status" value="1"/>
</dbReference>
<dbReference type="InterPro" id="IPR037401">
    <property type="entry name" value="SnoaL-like"/>
</dbReference>
<protein>
    <recommendedName>
        <fullName evidence="1">SnoaL-like domain-containing protein</fullName>
    </recommendedName>
</protein>
<dbReference type="SUPFAM" id="SSF54427">
    <property type="entry name" value="NTF2-like"/>
    <property type="match status" value="1"/>
</dbReference>
<proteinExistence type="predicted"/>
<dbReference type="Proteomes" id="UP000000417">
    <property type="component" value="Chromosome"/>
</dbReference>
<accession>Q67LR1</accession>
<reference evidence="2 3" key="1">
    <citation type="journal article" date="2004" name="Nucleic Acids Res.">
        <title>Genome sequence of Symbiobacterium thermophilum, an uncultivable bacterium that depends on microbial commensalism.</title>
        <authorList>
            <person name="Ueda K."/>
            <person name="Yamashita A."/>
            <person name="Ishikawa J."/>
            <person name="Shimada M."/>
            <person name="Watsuji T."/>
            <person name="Morimura K."/>
            <person name="Ikeda H."/>
            <person name="Hattori M."/>
            <person name="Beppu T."/>
        </authorList>
    </citation>
    <scope>NUCLEOTIDE SEQUENCE [LARGE SCALE GENOMIC DNA]</scope>
    <source>
        <strain evidence="3">T / IAM 14863</strain>
    </source>
</reference>
<dbReference type="AlphaFoldDB" id="Q67LR1"/>
<dbReference type="Gene3D" id="3.10.450.50">
    <property type="match status" value="1"/>
</dbReference>
<evidence type="ECO:0000313" key="2">
    <source>
        <dbReference type="EMBL" id="BAD41385.1"/>
    </source>
</evidence>